<accession>A0A1L7CZE5</accession>
<feature type="region of interest" description="Disordered" evidence="1">
    <location>
        <begin position="1"/>
        <end position="76"/>
    </location>
</feature>
<dbReference type="KEGG" id="csph:CSPHI_09515"/>
<evidence type="ECO:0000313" key="2">
    <source>
        <dbReference type="EMBL" id="APT91204.1"/>
    </source>
</evidence>
<feature type="compositionally biased region" description="Low complexity" evidence="1">
    <location>
        <begin position="30"/>
        <end position="48"/>
    </location>
</feature>
<organism evidence="2 3">
    <name type="scientific">Corynebacterium sphenisci DSM 44792</name>
    <dbReference type="NCBI Taxonomy" id="1437874"/>
    <lineage>
        <taxon>Bacteria</taxon>
        <taxon>Bacillati</taxon>
        <taxon>Actinomycetota</taxon>
        <taxon>Actinomycetes</taxon>
        <taxon>Mycobacteriales</taxon>
        <taxon>Corynebacteriaceae</taxon>
        <taxon>Corynebacterium</taxon>
    </lineage>
</organism>
<keyword evidence="3" id="KW-1185">Reference proteome</keyword>
<gene>
    <name evidence="2" type="ORF">CSPHI_09515</name>
</gene>
<evidence type="ECO:0000313" key="3">
    <source>
        <dbReference type="Proteomes" id="UP000185469"/>
    </source>
</evidence>
<proteinExistence type="predicted"/>
<dbReference type="Proteomes" id="UP000185469">
    <property type="component" value="Chromosome"/>
</dbReference>
<feature type="compositionally biased region" description="Basic residues" evidence="1">
    <location>
        <begin position="8"/>
        <end position="18"/>
    </location>
</feature>
<name>A0A1L7CZE5_9CORY</name>
<dbReference type="EMBL" id="CP009248">
    <property type="protein sequence ID" value="APT91204.1"/>
    <property type="molecule type" value="Genomic_DNA"/>
</dbReference>
<sequence>MNGPGPARRPRRRRRARRRIDPVPRGGAGADAAPTGRPARPGRAAPRRIGAEPETPEEAIGLDRGFWEAQRPPHWG</sequence>
<protein>
    <submittedName>
        <fullName evidence="2">Uncharacterized protein</fullName>
    </submittedName>
</protein>
<evidence type="ECO:0000256" key="1">
    <source>
        <dbReference type="SAM" id="MobiDB-lite"/>
    </source>
</evidence>
<reference evidence="2 3" key="1">
    <citation type="submission" date="2014-08" db="EMBL/GenBank/DDBJ databases">
        <title>Complete genome sequence of Corynebacterium sphenisci CECT 5990(T) (=DSM 44792(T)), isolated from healthy wild penguins.</title>
        <authorList>
            <person name="Ruckert C."/>
            <person name="Albersmeier A."/>
            <person name="Winkler A."/>
            <person name="Kalinowski J."/>
        </authorList>
    </citation>
    <scope>NUCLEOTIDE SEQUENCE [LARGE SCALE GENOMIC DNA]</scope>
    <source>
        <strain evidence="2 3">DSM 44792</strain>
    </source>
</reference>
<dbReference type="AlphaFoldDB" id="A0A1L7CZE5"/>